<sequence>MFEISHLIFNRMAQQARLMRKQGFQLFLLCIFLVLLNDFVNLYNWSNSLGSQHLRSKGDEDSSGTLNQATKLLYCINTIVISPFIILGLIRYGVWTKTINLSWRWSIGIAVLLPVVLIVMLLAMTPPPTLTMKNDPLQFKCDAKAASGKMDAVYTWVNVTDPKWQALSVKHGCPVDDYLGGGGDADPFFALKYSMRSVRKNLPFVERIFIVTERDQVPSWVSLDANVHVTFHDEFMPAEIVPTFNSNPTEMLLHKMVEKGILDSNCFLYLNDDFLINKALAPSDIITEDGRLVLNSFIHVNLPYNKWMDGPYGLWSIEDPNVAYVVDPHVPYVVHAEIMDLYIAQCGEECDKSMTTRCKRNGPLPMS</sequence>
<feature type="transmembrane region" description="Helical" evidence="1">
    <location>
        <begin position="71"/>
        <end position="90"/>
    </location>
</feature>
<keyword evidence="1" id="KW-0472">Membrane</keyword>
<dbReference type="Pfam" id="PF11380">
    <property type="entry name" value="Stealth_CR2"/>
    <property type="match status" value="1"/>
</dbReference>
<dbReference type="GO" id="GO:0016772">
    <property type="term" value="F:transferase activity, transferring phosphorus-containing groups"/>
    <property type="evidence" value="ECO:0007669"/>
    <property type="project" value="InterPro"/>
</dbReference>
<organism evidence="4 5">
    <name type="scientific">Thraustotheca clavata</name>
    <dbReference type="NCBI Taxonomy" id="74557"/>
    <lineage>
        <taxon>Eukaryota</taxon>
        <taxon>Sar</taxon>
        <taxon>Stramenopiles</taxon>
        <taxon>Oomycota</taxon>
        <taxon>Saprolegniomycetes</taxon>
        <taxon>Saprolegniales</taxon>
        <taxon>Achlyaceae</taxon>
        <taxon>Thraustotheca</taxon>
    </lineage>
</organism>
<evidence type="ECO:0000313" key="5">
    <source>
        <dbReference type="Proteomes" id="UP000243217"/>
    </source>
</evidence>
<dbReference type="InterPro" id="IPR031358">
    <property type="entry name" value="Stealth_CR1"/>
</dbReference>
<comment type="caution">
    <text evidence="4">The sequence shown here is derived from an EMBL/GenBank/DDBJ whole genome shotgun (WGS) entry which is preliminary data.</text>
</comment>
<keyword evidence="5" id="KW-1185">Reference proteome</keyword>
<feature type="non-terminal residue" evidence="4">
    <location>
        <position position="367"/>
    </location>
</feature>
<dbReference type="OrthoDB" id="24921at2759"/>
<dbReference type="Pfam" id="PF17101">
    <property type="entry name" value="Stealth_CR1"/>
    <property type="match status" value="1"/>
</dbReference>
<proteinExistence type="predicted"/>
<dbReference type="PANTHER" id="PTHR47452">
    <property type="entry name" value="PUTATIVE-RELATED"/>
    <property type="match status" value="1"/>
</dbReference>
<name>A0A1W0AC84_9STRA</name>
<protein>
    <submittedName>
        <fullName evidence="4">Uncharacterized protein</fullName>
    </submittedName>
</protein>
<feature type="domain" description="Stealth protein CR1 conserved region 1" evidence="3">
    <location>
        <begin position="149"/>
        <end position="166"/>
    </location>
</feature>
<keyword evidence="1" id="KW-1133">Transmembrane helix</keyword>
<reference evidence="4 5" key="1">
    <citation type="journal article" date="2014" name="Genome Biol. Evol.">
        <title>The secreted proteins of Achlya hypogyna and Thraustotheca clavata identify the ancestral oomycete secretome and reveal gene acquisitions by horizontal gene transfer.</title>
        <authorList>
            <person name="Misner I."/>
            <person name="Blouin N."/>
            <person name="Leonard G."/>
            <person name="Richards T.A."/>
            <person name="Lane C.E."/>
        </authorList>
    </citation>
    <scope>NUCLEOTIDE SEQUENCE [LARGE SCALE GENOMIC DNA]</scope>
    <source>
        <strain evidence="4 5">ATCC 34112</strain>
    </source>
</reference>
<dbReference type="AlphaFoldDB" id="A0A1W0AC84"/>
<evidence type="ECO:0000313" key="4">
    <source>
        <dbReference type="EMBL" id="OQS07927.1"/>
    </source>
</evidence>
<evidence type="ECO:0000259" key="2">
    <source>
        <dbReference type="Pfam" id="PF11380"/>
    </source>
</evidence>
<feature type="transmembrane region" description="Helical" evidence="1">
    <location>
        <begin position="26"/>
        <end position="45"/>
    </location>
</feature>
<dbReference type="Proteomes" id="UP000243217">
    <property type="component" value="Unassembled WGS sequence"/>
</dbReference>
<accession>A0A1W0AC84</accession>
<evidence type="ECO:0000256" key="1">
    <source>
        <dbReference type="SAM" id="Phobius"/>
    </source>
</evidence>
<dbReference type="InterPro" id="IPR053362">
    <property type="entry name" value="RPS_phosphotransferase_WefF"/>
</dbReference>
<dbReference type="STRING" id="74557.A0A1W0AC84"/>
<evidence type="ECO:0000259" key="3">
    <source>
        <dbReference type="Pfam" id="PF17101"/>
    </source>
</evidence>
<feature type="transmembrane region" description="Helical" evidence="1">
    <location>
        <begin position="102"/>
        <end position="124"/>
    </location>
</feature>
<dbReference type="PANTHER" id="PTHR47452:SF2">
    <property type="entry name" value="GLYCOSYLTRANSFERASE"/>
    <property type="match status" value="1"/>
</dbReference>
<dbReference type="InterPro" id="IPR021520">
    <property type="entry name" value="Stealth_CR2"/>
</dbReference>
<keyword evidence="1" id="KW-0812">Transmembrane</keyword>
<dbReference type="EMBL" id="JNBS01000027">
    <property type="protein sequence ID" value="OQS07927.1"/>
    <property type="molecule type" value="Genomic_DNA"/>
</dbReference>
<feature type="domain" description="Stealth protein CR2 conserved region 2" evidence="2">
    <location>
        <begin position="190"/>
        <end position="290"/>
    </location>
</feature>
<gene>
    <name evidence="4" type="ORF">THRCLA_00079</name>
</gene>